<name>A0ABC8R863_9AQUA</name>
<gene>
    <name evidence="1" type="ORF">ILEXP_LOCUS8711</name>
</gene>
<organism evidence="1 2">
    <name type="scientific">Ilex paraguariensis</name>
    <name type="common">yerba mate</name>
    <dbReference type="NCBI Taxonomy" id="185542"/>
    <lineage>
        <taxon>Eukaryota</taxon>
        <taxon>Viridiplantae</taxon>
        <taxon>Streptophyta</taxon>
        <taxon>Embryophyta</taxon>
        <taxon>Tracheophyta</taxon>
        <taxon>Spermatophyta</taxon>
        <taxon>Magnoliopsida</taxon>
        <taxon>eudicotyledons</taxon>
        <taxon>Gunneridae</taxon>
        <taxon>Pentapetalae</taxon>
        <taxon>asterids</taxon>
        <taxon>campanulids</taxon>
        <taxon>Aquifoliales</taxon>
        <taxon>Aquifoliaceae</taxon>
        <taxon>Ilex</taxon>
    </lineage>
</organism>
<evidence type="ECO:0000313" key="1">
    <source>
        <dbReference type="EMBL" id="CAK9141181.1"/>
    </source>
</evidence>
<keyword evidence="2" id="KW-1185">Reference proteome</keyword>
<protein>
    <submittedName>
        <fullName evidence="1">Uncharacterized protein</fullName>
    </submittedName>
</protein>
<accession>A0ABC8R863</accession>
<evidence type="ECO:0000313" key="2">
    <source>
        <dbReference type="Proteomes" id="UP001642360"/>
    </source>
</evidence>
<dbReference type="EMBL" id="CAUOFW020001103">
    <property type="protein sequence ID" value="CAK9141181.1"/>
    <property type="molecule type" value="Genomic_DNA"/>
</dbReference>
<dbReference type="Proteomes" id="UP001642360">
    <property type="component" value="Unassembled WGS sequence"/>
</dbReference>
<comment type="caution">
    <text evidence="1">The sequence shown here is derived from an EMBL/GenBank/DDBJ whole genome shotgun (WGS) entry which is preliminary data.</text>
</comment>
<dbReference type="AlphaFoldDB" id="A0ABC8R863"/>
<reference evidence="1 2" key="1">
    <citation type="submission" date="2024-02" db="EMBL/GenBank/DDBJ databases">
        <authorList>
            <person name="Vignale AGUSTIN F."/>
            <person name="Sosa J E."/>
            <person name="Modenutti C."/>
        </authorList>
    </citation>
    <scope>NUCLEOTIDE SEQUENCE [LARGE SCALE GENOMIC DNA]</scope>
</reference>
<proteinExistence type="predicted"/>
<sequence length="86" mass="9505">MALNSVSLPGCRKSLWNCRVNLWRFKPSWLSKTIEEVLLPEELCVVVAALLGFSGLAMLWCCQNFGGGCELLIASQLLIAFRASCQ</sequence>